<organism evidence="1 2">
    <name type="scientific">Naganishia vaughanmartiniae</name>
    <dbReference type="NCBI Taxonomy" id="1424756"/>
    <lineage>
        <taxon>Eukaryota</taxon>
        <taxon>Fungi</taxon>
        <taxon>Dikarya</taxon>
        <taxon>Basidiomycota</taxon>
        <taxon>Agaricomycotina</taxon>
        <taxon>Tremellomycetes</taxon>
        <taxon>Filobasidiales</taxon>
        <taxon>Filobasidiaceae</taxon>
        <taxon>Naganishia</taxon>
    </lineage>
</organism>
<name>A0ACC2WY01_9TREE</name>
<gene>
    <name evidence="1" type="ORF">QFC22_004783</name>
</gene>
<sequence length="243" mass="27522">MDYQNRVGSRHGGGGVGTSLPTSLIIPFLSPFPPSQTAGASETNVDRRERLRKLALETIDLAKDPYILRTHLGTLECRLCLTLHTNEGSYLAHTQGKKHQTNLARRAAKENKEQQLMITHPSSTGPMGNIKKKQFIKIGRPGYNIKKIREPSTARLGLLFQIQLPEIAPGVKPIKRFMSSFEQRKEPVNRAIQYFMVAAEPYETIAFAIPAREIVDVDEDPESTWEFWDPDTKTFTVQFLFRN</sequence>
<reference evidence="1" key="1">
    <citation type="submission" date="2023-04" db="EMBL/GenBank/DDBJ databases">
        <title>Draft Genome sequencing of Naganishia species isolated from polar environments using Oxford Nanopore Technology.</title>
        <authorList>
            <person name="Leo P."/>
            <person name="Venkateswaran K."/>
        </authorList>
    </citation>
    <scope>NUCLEOTIDE SEQUENCE</scope>
    <source>
        <strain evidence="1">MNA-CCFEE 5425</strain>
    </source>
</reference>
<proteinExistence type="predicted"/>
<dbReference type="Proteomes" id="UP001243375">
    <property type="component" value="Unassembled WGS sequence"/>
</dbReference>
<evidence type="ECO:0000313" key="1">
    <source>
        <dbReference type="EMBL" id="KAJ9116343.1"/>
    </source>
</evidence>
<keyword evidence="2" id="KW-1185">Reference proteome</keyword>
<comment type="caution">
    <text evidence="1">The sequence shown here is derived from an EMBL/GenBank/DDBJ whole genome shotgun (WGS) entry which is preliminary data.</text>
</comment>
<protein>
    <submittedName>
        <fullName evidence="1">Uncharacterized protein</fullName>
    </submittedName>
</protein>
<accession>A0ACC2WY01</accession>
<dbReference type="EMBL" id="JASBWU010000014">
    <property type="protein sequence ID" value="KAJ9116343.1"/>
    <property type="molecule type" value="Genomic_DNA"/>
</dbReference>
<evidence type="ECO:0000313" key="2">
    <source>
        <dbReference type="Proteomes" id="UP001243375"/>
    </source>
</evidence>